<accession>A0AAD9NKR6</accession>
<sequence>MISLSWPSICVLRTLFRLFDAMIVSRMISWLYFLMHSLAFFLMVLHISAYSIRCLLSPFPAISHRFFITAHVGEVILDLCGLLIAVATLDALCWIMSVMVSLMVSMSSSSCNVSNRFLNSSWNSITFDPIRMASTLGGLLIIILFLSTCTSGLMLHITSLWSLPMLT</sequence>
<dbReference type="EMBL" id="JAODUO010001142">
    <property type="protein sequence ID" value="KAK2170754.1"/>
    <property type="molecule type" value="Genomic_DNA"/>
</dbReference>
<evidence type="ECO:0000313" key="2">
    <source>
        <dbReference type="EMBL" id="KAK2170754.1"/>
    </source>
</evidence>
<dbReference type="Proteomes" id="UP001209878">
    <property type="component" value="Unassembled WGS sequence"/>
</dbReference>
<keyword evidence="3" id="KW-1185">Reference proteome</keyword>
<evidence type="ECO:0000313" key="3">
    <source>
        <dbReference type="Proteomes" id="UP001209878"/>
    </source>
</evidence>
<feature type="transmembrane region" description="Helical" evidence="1">
    <location>
        <begin position="27"/>
        <end position="45"/>
    </location>
</feature>
<feature type="transmembrane region" description="Helical" evidence="1">
    <location>
        <begin position="66"/>
        <end position="88"/>
    </location>
</feature>
<keyword evidence="1" id="KW-0812">Transmembrane</keyword>
<reference evidence="2" key="1">
    <citation type="journal article" date="2023" name="Mol. Biol. Evol.">
        <title>Third-Generation Sequencing Reveals the Adaptive Role of the Epigenome in Three Deep-Sea Polychaetes.</title>
        <authorList>
            <person name="Perez M."/>
            <person name="Aroh O."/>
            <person name="Sun Y."/>
            <person name="Lan Y."/>
            <person name="Juniper S.K."/>
            <person name="Young C.R."/>
            <person name="Angers B."/>
            <person name="Qian P.Y."/>
        </authorList>
    </citation>
    <scope>NUCLEOTIDE SEQUENCE</scope>
    <source>
        <strain evidence="2">R07B-5</strain>
    </source>
</reference>
<proteinExistence type="predicted"/>
<dbReference type="AlphaFoldDB" id="A0AAD9NKR6"/>
<name>A0AAD9NKR6_RIDPI</name>
<keyword evidence="1" id="KW-0472">Membrane</keyword>
<comment type="caution">
    <text evidence="2">The sequence shown here is derived from an EMBL/GenBank/DDBJ whole genome shotgun (WGS) entry which is preliminary data.</text>
</comment>
<organism evidence="2 3">
    <name type="scientific">Ridgeia piscesae</name>
    <name type="common">Tubeworm</name>
    <dbReference type="NCBI Taxonomy" id="27915"/>
    <lineage>
        <taxon>Eukaryota</taxon>
        <taxon>Metazoa</taxon>
        <taxon>Spiralia</taxon>
        <taxon>Lophotrochozoa</taxon>
        <taxon>Annelida</taxon>
        <taxon>Polychaeta</taxon>
        <taxon>Sedentaria</taxon>
        <taxon>Canalipalpata</taxon>
        <taxon>Sabellida</taxon>
        <taxon>Siboglinidae</taxon>
        <taxon>Ridgeia</taxon>
    </lineage>
</organism>
<keyword evidence="1" id="KW-1133">Transmembrane helix</keyword>
<gene>
    <name evidence="2" type="ORF">NP493_1143g00056</name>
</gene>
<feature type="transmembrane region" description="Helical" evidence="1">
    <location>
        <begin position="136"/>
        <end position="157"/>
    </location>
</feature>
<evidence type="ECO:0000256" key="1">
    <source>
        <dbReference type="SAM" id="Phobius"/>
    </source>
</evidence>
<protein>
    <submittedName>
        <fullName evidence="2">Uncharacterized protein</fullName>
    </submittedName>
</protein>